<dbReference type="Proteomes" id="UP000235828">
    <property type="component" value="Chromosome B"/>
</dbReference>
<evidence type="ECO:0000313" key="3">
    <source>
        <dbReference type="Proteomes" id="UP000235828"/>
    </source>
</evidence>
<feature type="transmembrane region" description="Helical" evidence="1">
    <location>
        <begin position="74"/>
        <end position="94"/>
    </location>
</feature>
<keyword evidence="1" id="KW-0812">Transmembrane</keyword>
<proteinExistence type="predicted"/>
<gene>
    <name evidence="2" type="ORF">VTAP4600_B1509</name>
</gene>
<evidence type="ECO:0000313" key="2">
    <source>
        <dbReference type="EMBL" id="SON53120.1"/>
    </source>
</evidence>
<reference evidence="2 3" key="1">
    <citation type="submission" date="2017-10" db="EMBL/GenBank/DDBJ databases">
        <authorList>
            <person name="Banno H."/>
            <person name="Chua N.-H."/>
        </authorList>
    </citation>
    <scope>NUCLEOTIDE SEQUENCE [LARGE SCALE GENOMIC DNA]</scope>
    <source>
        <strain evidence="2">Vibrio tapetis CECT4600</strain>
    </source>
</reference>
<keyword evidence="1" id="KW-1133">Transmembrane helix</keyword>
<keyword evidence="3" id="KW-1185">Reference proteome</keyword>
<feature type="transmembrane region" description="Helical" evidence="1">
    <location>
        <begin position="7"/>
        <end position="26"/>
    </location>
</feature>
<evidence type="ECO:0000256" key="1">
    <source>
        <dbReference type="SAM" id="Phobius"/>
    </source>
</evidence>
<protein>
    <submittedName>
        <fullName evidence="2">Membrane protein</fullName>
    </submittedName>
</protein>
<sequence length="112" mass="12858">MTKSNRTHVFIAVFVCLLIAMVWRLVPNPAVALVISVLPLGILVVISQTFWFVTLFVLFSFFRIHEVVPALYPLKIPLLLSLGALSALLWHSLISRELKIYWHRSLTWLAIF</sequence>
<dbReference type="AlphaFoldDB" id="A0A2N8ZMI6"/>
<keyword evidence="1" id="KW-0472">Membrane</keyword>
<dbReference type="KEGG" id="vta:B1509"/>
<dbReference type="EMBL" id="LT960612">
    <property type="protein sequence ID" value="SON53120.1"/>
    <property type="molecule type" value="Genomic_DNA"/>
</dbReference>
<feature type="transmembrane region" description="Helical" evidence="1">
    <location>
        <begin position="32"/>
        <end position="62"/>
    </location>
</feature>
<organism evidence="2 3">
    <name type="scientific">Vibrio tapetis subsp. tapetis</name>
    <dbReference type="NCBI Taxonomy" id="1671868"/>
    <lineage>
        <taxon>Bacteria</taxon>
        <taxon>Pseudomonadati</taxon>
        <taxon>Pseudomonadota</taxon>
        <taxon>Gammaproteobacteria</taxon>
        <taxon>Vibrionales</taxon>
        <taxon>Vibrionaceae</taxon>
        <taxon>Vibrio</taxon>
    </lineage>
</organism>
<accession>A0A2N8ZMI6</accession>
<name>A0A2N8ZMI6_9VIBR</name>